<dbReference type="OrthoDB" id="226679at2"/>
<dbReference type="GO" id="GO:0003700">
    <property type="term" value="F:DNA-binding transcription factor activity"/>
    <property type="evidence" value="ECO:0007669"/>
    <property type="project" value="InterPro"/>
</dbReference>
<dbReference type="Pfam" id="PF02080">
    <property type="entry name" value="TrkA_C"/>
    <property type="match status" value="1"/>
</dbReference>
<organism evidence="7 8">
    <name type="scientific">Erysipelothrix larvae</name>
    <dbReference type="NCBI Taxonomy" id="1514105"/>
    <lineage>
        <taxon>Bacteria</taxon>
        <taxon>Bacillati</taxon>
        <taxon>Bacillota</taxon>
        <taxon>Erysipelotrichia</taxon>
        <taxon>Erysipelotrichales</taxon>
        <taxon>Erysipelotrichaceae</taxon>
        <taxon>Erysipelothrix</taxon>
    </lineage>
</organism>
<feature type="coiled-coil region" evidence="4">
    <location>
        <begin position="90"/>
        <end position="124"/>
    </location>
</feature>
<sequence length="207" mass="23268">MRKVKRSIYQKIAVDLASRIASNDIKVGMKLSGRSTLSSEYGVSPETIRRATNLLHEQGVVEIKNNMGVIVKDKHKAVQYLESMESAHDVTELRHQLSELMQQRQKLDREIDRVINQLVDLTGRFSSTDPLKRFELVLAPESQLVGKTIKGSQFFQQTGMTIVALNKNGNMILSPGPNALFEAGDTIVVMGSVRNMNDLETWIKEKN</sequence>
<feature type="domain" description="HTH gntR-type" evidence="5">
    <location>
        <begin position="6"/>
        <end position="74"/>
    </location>
</feature>
<dbReference type="AlphaFoldDB" id="A0A120JTP7"/>
<dbReference type="GO" id="GO:0003677">
    <property type="term" value="F:DNA binding"/>
    <property type="evidence" value="ECO:0007669"/>
    <property type="project" value="UniProtKB-KW"/>
</dbReference>
<reference evidence="7 8" key="1">
    <citation type="submission" date="2015-10" db="EMBL/GenBank/DDBJ databases">
        <title>Erysipelothrix larvae sp. LV19 isolated from the larval gut of the rhinoceros beetle, Trypoxylus dichotomus.</title>
        <authorList>
            <person name="Lim S."/>
            <person name="Kim B.-C."/>
        </authorList>
    </citation>
    <scope>NUCLEOTIDE SEQUENCE [LARGE SCALE GENOMIC DNA]</scope>
    <source>
        <strain evidence="7 8">LV19</strain>
    </source>
</reference>
<dbReference type="Proteomes" id="UP000063781">
    <property type="component" value="Chromosome"/>
</dbReference>
<dbReference type="RefSeq" id="WP_067632438.1">
    <property type="nucleotide sequence ID" value="NZ_CP013213.1"/>
</dbReference>
<evidence type="ECO:0000256" key="4">
    <source>
        <dbReference type="SAM" id="Coils"/>
    </source>
</evidence>
<dbReference type="InterPro" id="IPR036388">
    <property type="entry name" value="WH-like_DNA-bd_sf"/>
</dbReference>
<dbReference type="PROSITE" id="PS51202">
    <property type="entry name" value="RCK_C"/>
    <property type="match status" value="1"/>
</dbReference>
<accession>A0A120JTP7</accession>
<dbReference type="CDD" id="cd07377">
    <property type="entry name" value="WHTH_GntR"/>
    <property type="match status" value="1"/>
</dbReference>
<dbReference type="PANTHER" id="PTHR44846">
    <property type="entry name" value="MANNOSYL-D-GLYCERATE TRANSPORT/METABOLISM SYSTEM REPRESSOR MNGR-RELATED"/>
    <property type="match status" value="1"/>
</dbReference>
<evidence type="ECO:0000313" key="8">
    <source>
        <dbReference type="Proteomes" id="UP000063781"/>
    </source>
</evidence>
<dbReference type="InterPro" id="IPR000524">
    <property type="entry name" value="Tscrpt_reg_HTH_GntR"/>
</dbReference>
<dbReference type="Pfam" id="PF00392">
    <property type="entry name" value="GntR"/>
    <property type="match status" value="1"/>
</dbReference>
<dbReference type="KEGG" id="erl:AOC36_06030"/>
<keyword evidence="1" id="KW-0805">Transcription regulation</keyword>
<dbReference type="STRING" id="1514105.AOC36_06030"/>
<protein>
    <submittedName>
        <fullName evidence="7">GntR family transcriptional regulator</fullName>
    </submittedName>
</protein>
<dbReference type="GO" id="GO:0045892">
    <property type="term" value="P:negative regulation of DNA-templated transcription"/>
    <property type="evidence" value="ECO:0007669"/>
    <property type="project" value="TreeGrafter"/>
</dbReference>
<dbReference type="InterPro" id="IPR036721">
    <property type="entry name" value="RCK_C_sf"/>
</dbReference>
<gene>
    <name evidence="7" type="ORF">AOC36_06030</name>
</gene>
<dbReference type="PANTHER" id="PTHR44846:SF1">
    <property type="entry name" value="MANNOSYL-D-GLYCERATE TRANSPORT_METABOLISM SYSTEM REPRESSOR MNGR-RELATED"/>
    <property type="match status" value="1"/>
</dbReference>
<proteinExistence type="predicted"/>
<dbReference type="InterPro" id="IPR006037">
    <property type="entry name" value="RCK_C"/>
</dbReference>
<dbReference type="GO" id="GO:0008324">
    <property type="term" value="F:monoatomic cation transmembrane transporter activity"/>
    <property type="evidence" value="ECO:0007669"/>
    <property type="project" value="InterPro"/>
</dbReference>
<dbReference type="InterPro" id="IPR050679">
    <property type="entry name" value="Bact_HTH_transcr_reg"/>
</dbReference>
<dbReference type="SMART" id="SM00345">
    <property type="entry name" value="HTH_GNTR"/>
    <property type="match status" value="1"/>
</dbReference>
<name>A0A120JTP7_9FIRM</name>
<feature type="domain" description="RCK C-terminal" evidence="6">
    <location>
        <begin position="120"/>
        <end position="205"/>
    </location>
</feature>
<evidence type="ECO:0000256" key="1">
    <source>
        <dbReference type="ARBA" id="ARBA00023015"/>
    </source>
</evidence>
<evidence type="ECO:0000313" key="7">
    <source>
        <dbReference type="EMBL" id="AMC93556.1"/>
    </source>
</evidence>
<keyword evidence="4" id="KW-0175">Coiled coil</keyword>
<dbReference type="InterPro" id="IPR036390">
    <property type="entry name" value="WH_DNA-bd_sf"/>
</dbReference>
<keyword evidence="8" id="KW-1185">Reference proteome</keyword>
<evidence type="ECO:0000259" key="6">
    <source>
        <dbReference type="PROSITE" id="PS51202"/>
    </source>
</evidence>
<dbReference type="Gene3D" id="1.10.10.10">
    <property type="entry name" value="Winged helix-like DNA-binding domain superfamily/Winged helix DNA-binding domain"/>
    <property type="match status" value="1"/>
</dbReference>
<evidence type="ECO:0000256" key="2">
    <source>
        <dbReference type="ARBA" id="ARBA00023125"/>
    </source>
</evidence>
<dbReference type="EMBL" id="CP013213">
    <property type="protein sequence ID" value="AMC93556.1"/>
    <property type="molecule type" value="Genomic_DNA"/>
</dbReference>
<dbReference type="GO" id="GO:0006813">
    <property type="term" value="P:potassium ion transport"/>
    <property type="evidence" value="ECO:0007669"/>
    <property type="project" value="InterPro"/>
</dbReference>
<dbReference type="SUPFAM" id="SSF116726">
    <property type="entry name" value="TrkA C-terminal domain-like"/>
    <property type="match status" value="1"/>
</dbReference>
<keyword evidence="2" id="KW-0238">DNA-binding</keyword>
<evidence type="ECO:0000259" key="5">
    <source>
        <dbReference type="PROSITE" id="PS50949"/>
    </source>
</evidence>
<dbReference type="SUPFAM" id="SSF46785">
    <property type="entry name" value="Winged helix' DNA-binding domain"/>
    <property type="match status" value="1"/>
</dbReference>
<keyword evidence="3" id="KW-0804">Transcription</keyword>
<dbReference type="Gene3D" id="3.30.70.1450">
    <property type="entry name" value="Regulator of K+ conductance, C-terminal domain"/>
    <property type="match status" value="1"/>
</dbReference>
<dbReference type="PROSITE" id="PS50949">
    <property type="entry name" value="HTH_GNTR"/>
    <property type="match status" value="1"/>
</dbReference>
<evidence type="ECO:0000256" key="3">
    <source>
        <dbReference type="ARBA" id="ARBA00023163"/>
    </source>
</evidence>